<dbReference type="AlphaFoldDB" id="A0A9C7PXF7"/>
<protein>
    <recommendedName>
        <fullName evidence="5">Cyclase family protein</fullName>
    </recommendedName>
</protein>
<evidence type="ECO:0000313" key="3">
    <source>
        <dbReference type="EMBL" id="GJQ12937.1"/>
    </source>
</evidence>
<comment type="similarity">
    <text evidence="1">Belongs to the Cyclase 1 superfamily.</text>
</comment>
<evidence type="ECO:0000313" key="2">
    <source>
        <dbReference type="EMBL" id="GJQ12329.1"/>
    </source>
</evidence>
<dbReference type="EMBL" id="BQMJ01000032">
    <property type="protein sequence ID" value="GJQ12329.1"/>
    <property type="molecule type" value="Genomic_DNA"/>
</dbReference>
<dbReference type="OrthoDB" id="5396at2759"/>
<dbReference type="InterPro" id="IPR037175">
    <property type="entry name" value="KFase_sf"/>
</dbReference>
<comment type="caution">
    <text evidence="2">The sequence shown here is derived from an EMBL/GenBank/DDBJ whole genome shotgun (WGS) entry which is preliminary data.</text>
</comment>
<evidence type="ECO:0000256" key="1">
    <source>
        <dbReference type="ARBA" id="ARBA00007865"/>
    </source>
</evidence>
<dbReference type="PANTHER" id="PTHR34861">
    <property type="match status" value="1"/>
</dbReference>
<dbReference type="Gene3D" id="3.50.30.50">
    <property type="entry name" value="Putative cyclase"/>
    <property type="match status" value="1"/>
</dbReference>
<organism evidence="2 4">
    <name type="scientific">Galdieria partita</name>
    <dbReference type="NCBI Taxonomy" id="83374"/>
    <lineage>
        <taxon>Eukaryota</taxon>
        <taxon>Rhodophyta</taxon>
        <taxon>Bangiophyceae</taxon>
        <taxon>Galdieriales</taxon>
        <taxon>Galdieriaceae</taxon>
        <taxon>Galdieria</taxon>
    </lineage>
</organism>
<name>A0A9C7PXF7_9RHOD</name>
<dbReference type="SUPFAM" id="SSF102198">
    <property type="entry name" value="Putative cyclase"/>
    <property type="match status" value="1"/>
</dbReference>
<sequence>MSHKSMKDLLASAPKNWGRWGPDDELGSLNFLTHQEVLRGIQSVRLGEVYTLGELIANPKGEPVFPGRTGALKFMTQDKSYYKSGKSNSLPGGGEYSDDGITMYLQGSTQYDAMGHFWYDDHIWNGYSADTTMGGMEKASIVPIGEKGVVGRGVLLDMPRIRGKSRLDKGEEITLQDIKDAASKQGVVIEKHDILVIRTAFLQSFYEQSREEFYDGLNEPGMTYSPELVQWFHQMEIPALCTDTMANEMTVHPESKVLLPLHCALLRNLGIAFNEICNLEKLAAACDRHRKYDFLYVGAPLKVYRGTGAPVNPVAIL</sequence>
<proteinExistence type="inferred from homology"/>
<dbReference type="EMBL" id="BQMJ01000038">
    <property type="protein sequence ID" value="GJQ12937.1"/>
    <property type="molecule type" value="Genomic_DNA"/>
</dbReference>
<dbReference type="PANTHER" id="PTHR34861:SF10">
    <property type="entry name" value="CYCLASE"/>
    <property type="match status" value="1"/>
</dbReference>
<reference evidence="2" key="2">
    <citation type="submission" date="2022-01" db="EMBL/GenBank/DDBJ databases">
        <authorList>
            <person name="Hirooka S."/>
            <person name="Miyagishima S.Y."/>
        </authorList>
    </citation>
    <scope>NUCLEOTIDE SEQUENCE</scope>
    <source>
        <strain evidence="2">NBRC 102759</strain>
    </source>
</reference>
<dbReference type="Pfam" id="PF04199">
    <property type="entry name" value="Cyclase"/>
    <property type="match status" value="1"/>
</dbReference>
<dbReference type="GO" id="GO:0019441">
    <property type="term" value="P:L-tryptophan catabolic process to kynurenine"/>
    <property type="evidence" value="ECO:0007669"/>
    <property type="project" value="InterPro"/>
</dbReference>
<dbReference type="InterPro" id="IPR007325">
    <property type="entry name" value="KFase/CYL"/>
</dbReference>
<gene>
    <name evidence="2" type="ORF">GpartN1_g4120.t1</name>
    <name evidence="3" type="ORF">GpartN1_g4728.t1</name>
</gene>
<reference evidence="2" key="1">
    <citation type="journal article" date="2022" name="Proc. Natl. Acad. Sci. U.S.A.">
        <title>Life cycle and functional genomics of the unicellular red alga Galdieria for elucidating algal and plant evolution and industrial use.</title>
        <authorList>
            <person name="Hirooka S."/>
            <person name="Itabashi T."/>
            <person name="Ichinose T.M."/>
            <person name="Onuma R."/>
            <person name="Fujiwara T."/>
            <person name="Yamashita S."/>
            <person name="Jong L.W."/>
            <person name="Tomita R."/>
            <person name="Iwane A.H."/>
            <person name="Miyagishima S.Y."/>
        </authorList>
    </citation>
    <scope>NUCLEOTIDE SEQUENCE</scope>
    <source>
        <strain evidence="2">NBRC 102759</strain>
    </source>
</reference>
<keyword evidence="4" id="KW-1185">Reference proteome</keyword>
<evidence type="ECO:0008006" key="5">
    <source>
        <dbReference type="Google" id="ProtNLM"/>
    </source>
</evidence>
<evidence type="ECO:0000313" key="4">
    <source>
        <dbReference type="Proteomes" id="UP001061958"/>
    </source>
</evidence>
<accession>A0A9C7PXF7</accession>
<dbReference type="GO" id="GO:0004061">
    <property type="term" value="F:arylformamidase activity"/>
    <property type="evidence" value="ECO:0007669"/>
    <property type="project" value="InterPro"/>
</dbReference>
<dbReference type="Proteomes" id="UP001061958">
    <property type="component" value="Unassembled WGS sequence"/>
</dbReference>